<evidence type="ECO:0000256" key="8">
    <source>
        <dbReference type="ARBA" id="ARBA00022989"/>
    </source>
</evidence>
<dbReference type="Proteomes" id="UP001595952">
    <property type="component" value="Unassembled WGS sequence"/>
</dbReference>
<dbReference type="SUPFAM" id="SSF161098">
    <property type="entry name" value="MetI-like"/>
    <property type="match status" value="1"/>
</dbReference>
<dbReference type="InterPro" id="IPR050166">
    <property type="entry name" value="ABC_transporter_ATP-bind"/>
</dbReference>
<comment type="caution">
    <text evidence="13">The sequence shown here is derived from an EMBL/GenBank/DDBJ whole genome shotgun (WGS) entry which is preliminary data.</text>
</comment>
<dbReference type="PANTHER" id="PTHR42788">
    <property type="entry name" value="TAURINE IMPORT ATP-BINDING PROTEIN-RELATED"/>
    <property type="match status" value="1"/>
</dbReference>
<dbReference type="PROSITE" id="PS50893">
    <property type="entry name" value="ABC_TRANSPORTER_2"/>
    <property type="match status" value="1"/>
</dbReference>
<dbReference type="RefSeq" id="WP_380062083.1">
    <property type="nucleotide sequence ID" value="NZ_JBHSEI010000008.1"/>
</dbReference>
<sequence length="507" mass="53576">MNGAGLAGAGVSAAGAGAASPSSAAIHLEHVCVRLGGLDILQDVTLEVTPGEFLAIIGPSGEGKSTLLRVIAGLLRPHAGQVEVASAPALMFQDDRLLPWRTALRNVQLPHDLGAGGGLSAPDALHLVGMSPYAGFYPAELSGGMRARVALARALAQSGDILLLDEPFAALDALVRERFNAELRHLHEKTGRTTVLVTHSIREAVHLADRVVVLRGGRIAEVLDTRGEGRVSAYTEGLEAHLRSVLGAGDSTRLRRPQSLTHPWHSLAPAAAILVGFALWALAARLIDQPLLLPGPGAVWAEFLKGPGEFLSATWATARVALLGALLGSLAGAVIGYPLGKSRSLERFLSPFVVASQSAPIVVLAPLLITWFGFGMVPAVLVSALSALYPVMVSTIVGVRETRQTDHELFSTLGATAWQRLTRLELPSALPVMLGGLRLALSLALIGAVVWEFVSNQPGLGFLVNQARAYYNTPRQFAAIALLIALGVALYLLVTGLERRVLRHRRK</sequence>
<feature type="domain" description="ABC transmembrane type-1" evidence="12">
    <location>
        <begin position="314"/>
        <end position="495"/>
    </location>
</feature>
<keyword evidence="8 10" id="KW-1133">Transmembrane helix</keyword>
<dbReference type="SUPFAM" id="SSF52540">
    <property type="entry name" value="P-loop containing nucleoside triphosphate hydrolases"/>
    <property type="match status" value="1"/>
</dbReference>
<dbReference type="Gene3D" id="3.40.50.300">
    <property type="entry name" value="P-loop containing nucleotide triphosphate hydrolases"/>
    <property type="match status" value="1"/>
</dbReference>
<dbReference type="PROSITE" id="PS50928">
    <property type="entry name" value="ABC_TM1"/>
    <property type="match status" value="1"/>
</dbReference>
<evidence type="ECO:0000256" key="2">
    <source>
        <dbReference type="ARBA" id="ARBA00004202"/>
    </source>
</evidence>
<evidence type="ECO:0000256" key="7">
    <source>
        <dbReference type="ARBA" id="ARBA00022840"/>
    </source>
</evidence>
<dbReference type="InterPro" id="IPR003593">
    <property type="entry name" value="AAA+_ATPase"/>
</dbReference>
<evidence type="ECO:0000313" key="13">
    <source>
        <dbReference type="EMBL" id="MFC4639085.1"/>
    </source>
</evidence>
<dbReference type="InterPro" id="IPR035906">
    <property type="entry name" value="MetI-like_sf"/>
</dbReference>
<dbReference type="Gene3D" id="1.10.3720.10">
    <property type="entry name" value="MetI-like"/>
    <property type="match status" value="1"/>
</dbReference>
<keyword evidence="5 10" id="KW-0812">Transmembrane</keyword>
<evidence type="ECO:0000259" key="11">
    <source>
        <dbReference type="PROSITE" id="PS50893"/>
    </source>
</evidence>
<dbReference type="Pfam" id="PF00528">
    <property type="entry name" value="BPD_transp_1"/>
    <property type="match status" value="1"/>
</dbReference>
<feature type="transmembrane region" description="Helical" evidence="10">
    <location>
        <begin position="264"/>
        <end position="287"/>
    </location>
</feature>
<feature type="transmembrane region" description="Helical" evidence="10">
    <location>
        <begin position="380"/>
        <end position="399"/>
    </location>
</feature>
<evidence type="ECO:0000256" key="1">
    <source>
        <dbReference type="ARBA" id="ARBA00004141"/>
    </source>
</evidence>
<feature type="domain" description="ABC transporter" evidence="11">
    <location>
        <begin position="26"/>
        <end position="241"/>
    </location>
</feature>
<keyword evidence="4" id="KW-1003">Cell membrane</keyword>
<dbReference type="CDD" id="cd06261">
    <property type="entry name" value="TM_PBP2"/>
    <property type="match status" value="1"/>
</dbReference>
<dbReference type="EMBL" id="JBHSEI010000008">
    <property type="protein sequence ID" value="MFC4639085.1"/>
    <property type="molecule type" value="Genomic_DNA"/>
</dbReference>
<evidence type="ECO:0000313" key="14">
    <source>
        <dbReference type="Proteomes" id="UP001595952"/>
    </source>
</evidence>
<feature type="transmembrane region" description="Helical" evidence="10">
    <location>
        <begin position="352"/>
        <end position="374"/>
    </location>
</feature>
<gene>
    <name evidence="13" type="ORF">ACFO0D_12125</name>
</gene>
<dbReference type="InterPro" id="IPR000515">
    <property type="entry name" value="MetI-like"/>
</dbReference>
<protein>
    <submittedName>
        <fullName evidence="13">ABC transporter permease subunit</fullName>
    </submittedName>
</protein>
<feature type="transmembrane region" description="Helical" evidence="10">
    <location>
        <begin position="477"/>
        <end position="497"/>
    </location>
</feature>
<comment type="similarity">
    <text evidence="10">Belongs to the binding-protein-dependent transport system permease family.</text>
</comment>
<evidence type="ECO:0000259" key="12">
    <source>
        <dbReference type="PROSITE" id="PS50928"/>
    </source>
</evidence>
<dbReference type="PANTHER" id="PTHR42788:SF7">
    <property type="entry name" value="NITRATE ABC TRANSPORTER ATP-BINDING PROTEIN"/>
    <property type="match status" value="1"/>
</dbReference>
<dbReference type="SMART" id="SM00382">
    <property type="entry name" value="AAA"/>
    <property type="match status" value="1"/>
</dbReference>
<name>A0ABV9IBL7_9DEIO</name>
<dbReference type="InterPro" id="IPR027417">
    <property type="entry name" value="P-loop_NTPase"/>
</dbReference>
<dbReference type="InterPro" id="IPR017871">
    <property type="entry name" value="ABC_transporter-like_CS"/>
</dbReference>
<keyword evidence="14" id="KW-1185">Reference proteome</keyword>
<reference evidence="14" key="1">
    <citation type="journal article" date="2019" name="Int. J. Syst. Evol. Microbiol.">
        <title>The Global Catalogue of Microorganisms (GCM) 10K type strain sequencing project: providing services to taxonomists for standard genome sequencing and annotation.</title>
        <authorList>
            <consortium name="The Broad Institute Genomics Platform"/>
            <consortium name="The Broad Institute Genome Sequencing Center for Infectious Disease"/>
            <person name="Wu L."/>
            <person name="Ma J."/>
        </authorList>
    </citation>
    <scope>NUCLEOTIDE SEQUENCE [LARGE SCALE GENOMIC DNA]</scope>
    <source>
        <strain evidence="14">CCUG 55995</strain>
    </source>
</reference>
<accession>A0ABV9IBL7</accession>
<keyword evidence="3 10" id="KW-0813">Transport</keyword>
<evidence type="ECO:0000256" key="10">
    <source>
        <dbReference type="RuleBase" id="RU363032"/>
    </source>
</evidence>
<keyword evidence="7" id="KW-0067">ATP-binding</keyword>
<evidence type="ECO:0000256" key="4">
    <source>
        <dbReference type="ARBA" id="ARBA00022475"/>
    </source>
</evidence>
<organism evidence="13 14">
    <name type="scientific">Deinococcus hohokamensis</name>
    <dbReference type="NCBI Taxonomy" id="309883"/>
    <lineage>
        <taxon>Bacteria</taxon>
        <taxon>Thermotogati</taxon>
        <taxon>Deinococcota</taxon>
        <taxon>Deinococci</taxon>
        <taxon>Deinococcales</taxon>
        <taxon>Deinococcaceae</taxon>
        <taxon>Deinococcus</taxon>
    </lineage>
</organism>
<evidence type="ECO:0000256" key="6">
    <source>
        <dbReference type="ARBA" id="ARBA00022741"/>
    </source>
</evidence>
<comment type="subcellular location">
    <subcellularLocation>
        <location evidence="10">Cell membrane</location>
        <topology evidence="10">Multi-pass membrane protein</topology>
    </subcellularLocation>
    <subcellularLocation>
        <location evidence="2">Cell membrane</location>
        <topology evidence="2">Peripheral membrane protein</topology>
    </subcellularLocation>
    <subcellularLocation>
        <location evidence="1">Membrane</location>
        <topology evidence="1">Multi-pass membrane protein</topology>
    </subcellularLocation>
</comment>
<dbReference type="InterPro" id="IPR003439">
    <property type="entry name" value="ABC_transporter-like_ATP-bd"/>
</dbReference>
<proteinExistence type="inferred from homology"/>
<dbReference type="Pfam" id="PF00005">
    <property type="entry name" value="ABC_tran"/>
    <property type="match status" value="1"/>
</dbReference>
<keyword evidence="9 10" id="KW-0472">Membrane</keyword>
<evidence type="ECO:0000256" key="5">
    <source>
        <dbReference type="ARBA" id="ARBA00022692"/>
    </source>
</evidence>
<keyword evidence="6" id="KW-0547">Nucleotide-binding</keyword>
<feature type="transmembrane region" description="Helical" evidence="10">
    <location>
        <begin position="429"/>
        <end position="451"/>
    </location>
</feature>
<feature type="transmembrane region" description="Helical" evidence="10">
    <location>
        <begin position="320"/>
        <end position="340"/>
    </location>
</feature>
<evidence type="ECO:0000256" key="9">
    <source>
        <dbReference type="ARBA" id="ARBA00023136"/>
    </source>
</evidence>
<dbReference type="PROSITE" id="PS00211">
    <property type="entry name" value="ABC_TRANSPORTER_1"/>
    <property type="match status" value="1"/>
</dbReference>
<evidence type="ECO:0000256" key="3">
    <source>
        <dbReference type="ARBA" id="ARBA00022448"/>
    </source>
</evidence>